<feature type="compositionally biased region" description="Polar residues" evidence="1">
    <location>
        <begin position="1"/>
        <end position="38"/>
    </location>
</feature>
<name>A0A6G1IBT2_9PLEO</name>
<evidence type="ECO:0000313" key="2">
    <source>
        <dbReference type="EMBL" id="KAF2675674.1"/>
    </source>
</evidence>
<dbReference type="AlphaFoldDB" id="A0A6G1IBT2"/>
<protein>
    <submittedName>
        <fullName evidence="2">Uncharacterized protein</fullName>
    </submittedName>
</protein>
<proteinExistence type="predicted"/>
<organism evidence="2 3">
    <name type="scientific">Lentithecium fluviatile CBS 122367</name>
    <dbReference type="NCBI Taxonomy" id="1168545"/>
    <lineage>
        <taxon>Eukaryota</taxon>
        <taxon>Fungi</taxon>
        <taxon>Dikarya</taxon>
        <taxon>Ascomycota</taxon>
        <taxon>Pezizomycotina</taxon>
        <taxon>Dothideomycetes</taxon>
        <taxon>Pleosporomycetidae</taxon>
        <taxon>Pleosporales</taxon>
        <taxon>Massarineae</taxon>
        <taxon>Lentitheciaceae</taxon>
        <taxon>Lentithecium</taxon>
    </lineage>
</organism>
<reference evidence="2" key="1">
    <citation type="journal article" date="2020" name="Stud. Mycol.">
        <title>101 Dothideomycetes genomes: a test case for predicting lifestyles and emergence of pathogens.</title>
        <authorList>
            <person name="Haridas S."/>
            <person name="Albert R."/>
            <person name="Binder M."/>
            <person name="Bloem J."/>
            <person name="Labutti K."/>
            <person name="Salamov A."/>
            <person name="Andreopoulos B."/>
            <person name="Baker S."/>
            <person name="Barry K."/>
            <person name="Bills G."/>
            <person name="Bluhm B."/>
            <person name="Cannon C."/>
            <person name="Castanera R."/>
            <person name="Culley D."/>
            <person name="Daum C."/>
            <person name="Ezra D."/>
            <person name="Gonzalez J."/>
            <person name="Henrissat B."/>
            <person name="Kuo A."/>
            <person name="Liang C."/>
            <person name="Lipzen A."/>
            <person name="Lutzoni F."/>
            <person name="Magnuson J."/>
            <person name="Mondo S."/>
            <person name="Nolan M."/>
            <person name="Ohm R."/>
            <person name="Pangilinan J."/>
            <person name="Park H.-J."/>
            <person name="Ramirez L."/>
            <person name="Alfaro M."/>
            <person name="Sun H."/>
            <person name="Tritt A."/>
            <person name="Yoshinaga Y."/>
            <person name="Zwiers L.-H."/>
            <person name="Turgeon B."/>
            <person name="Goodwin S."/>
            <person name="Spatafora J."/>
            <person name="Crous P."/>
            <person name="Grigoriev I."/>
        </authorList>
    </citation>
    <scope>NUCLEOTIDE SEQUENCE</scope>
    <source>
        <strain evidence="2">CBS 122367</strain>
    </source>
</reference>
<evidence type="ECO:0000313" key="3">
    <source>
        <dbReference type="Proteomes" id="UP000799291"/>
    </source>
</evidence>
<sequence length="122" mass="13971">MAASTPQSGQAAASNEQAEPSTNSQSQPTEPQHTNQPEWRQPTADIGHNPYGATEFPRRYRKHQTVWVTRRGHGSSETVEATVTDYEKDRTGRWNYWLKDKKGHSVWRDQPIWFSESQLSTS</sequence>
<dbReference type="Proteomes" id="UP000799291">
    <property type="component" value="Unassembled WGS sequence"/>
</dbReference>
<gene>
    <name evidence="2" type="ORF">K458DRAFT_206465</name>
</gene>
<accession>A0A6G1IBT2</accession>
<keyword evidence="3" id="KW-1185">Reference proteome</keyword>
<feature type="region of interest" description="Disordered" evidence="1">
    <location>
        <begin position="1"/>
        <end position="59"/>
    </location>
</feature>
<dbReference type="EMBL" id="MU005653">
    <property type="protein sequence ID" value="KAF2675674.1"/>
    <property type="molecule type" value="Genomic_DNA"/>
</dbReference>
<evidence type="ECO:0000256" key="1">
    <source>
        <dbReference type="SAM" id="MobiDB-lite"/>
    </source>
</evidence>